<dbReference type="Pfam" id="PF00572">
    <property type="entry name" value="Ribosomal_L13"/>
    <property type="match status" value="1"/>
</dbReference>
<protein>
    <submittedName>
        <fullName evidence="4">50S ribosomal protein L13, putative</fullName>
    </submittedName>
</protein>
<dbReference type="HAMAP" id="MF_01366">
    <property type="entry name" value="Ribosomal_uL13"/>
    <property type="match status" value="1"/>
</dbReference>
<evidence type="ECO:0000313" key="4">
    <source>
        <dbReference type="EMBL" id="CUG91297.1"/>
    </source>
</evidence>
<comment type="similarity">
    <text evidence="1">Belongs to the universal ribosomal protein uL13 family.</text>
</comment>
<dbReference type="GO" id="GO:0003729">
    <property type="term" value="F:mRNA binding"/>
    <property type="evidence" value="ECO:0007669"/>
    <property type="project" value="TreeGrafter"/>
</dbReference>
<dbReference type="InterPro" id="IPR005822">
    <property type="entry name" value="Ribosomal_uL13"/>
</dbReference>
<accession>A0A0S4JPT2</accession>
<keyword evidence="3" id="KW-0687">Ribonucleoprotein</keyword>
<dbReference type="EMBL" id="CYKH01001903">
    <property type="protein sequence ID" value="CUG91297.1"/>
    <property type="molecule type" value="Genomic_DNA"/>
</dbReference>
<evidence type="ECO:0000256" key="3">
    <source>
        <dbReference type="ARBA" id="ARBA00023274"/>
    </source>
</evidence>
<dbReference type="GO" id="GO:0017148">
    <property type="term" value="P:negative regulation of translation"/>
    <property type="evidence" value="ECO:0007669"/>
    <property type="project" value="TreeGrafter"/>
</dbReference>
<evidence type="ECO:0000256" key="1">
    <source>
        <dbReference type="ARBA" id="ARBA00006227"/>
    </source>
</evidence>
<dbReference type="OrthoDB" id="274622at2759"/>
<dbReference type="Proteomes" id="UP000051952">
    <property type="component" value="Unassembled WGS sequence"/>
</dbReference>
<dbReference type="OMA" id="RDPCMVM"/>
<dbReference type="GO" id="GO:0006412">
    <property type="term" value="P:translation"/>
    <property type="evidence" value="ECO:0007669"/>
    <property type="project" value="InterPro"/>
</dbReference>
<dbReference type="VEuPathDB" id="TriTrypDB:BSAL_31185"/>
<evidence type="ECO:0000313" key="5">
    <source>
        <dbReference type="Proteomes" id="UP000051952"/>
    </source>
</evidence>
<dbReference type="GO" id="GO:0005762">
    <property type="term" value="C:mitochondrial large ribosomal subunit"/>
    <property type="evidence" value="ECO:0007669"/>
    <property type="project" value="TreeGrafter"/>
</dbReference>
<sequence length="201" mass="23965">MRSTQLLFAPFKSCLRRHKNSPDGLPFYNDLSKQWLAREGERWWVIDGKGEQIPRVANVVAQYITGQHRPDFTPGIITGDNVIVTNIKDMVMVGDDWLRIPITWQTAYPGGKYRVRLSEVYDRDPCMVMWHYLRKEVNENFMRKLKMRTAPLEKAWLYEGAVHPHIDKSPRPLPWVDHSLRRQKWVEPEFQRRWSANEFMR</sequence>
<dbReference type="CDD" id="cd00392">
    <property type="entry name" value="Ribosomal_L13"/>
    <property type="match status" value="1"/>
</dbReference>
<keyword evidence="5" id="KW-1185">Reference proteome</keyword>
<organism evidence="4 5">
    <name type="scientific">Bodo saltans</name>
    <name type="common">Flagellated protozoan</name>
    <dbReference type="NCBI Taxonomy" id="75058"/>
    <lineage>
        <taxon>Eukaryota</taxon>
        <taxon>Discoba</taxon>
        <taxon>Euglenozoa</taxon>
        <taxon>Kinetoplastea</taxon>
        <taxon>Metakinetoplastina</taxon>
        <taxon>Eubodonida</taxon>
        <taxon>Bodonidae</taxon>
        <taxon>Bodo</taxon>
    </lineage>
</organism>
<keyword evidence="2 4" id="KW-0689">Ribosomal protein</keyword>
<evidence type="ECO:0000256" key="2">
    <source>
        <dbReference type="ARBA" id="ARBA00022980"/>
    </source>
</evidence>
<dbReference type="PANTHER" id="PTHR11545:SF2">
    <property type="entry name" value="LARGE RIBOSOMAL SUBUNIT PROTEIN UL13M"/>
    <property type="match status" value="1"/>
</dbReference>
<dbReference type="GO" id="GO:0003735">
    <property type="term" value="F:structural constituent of ribosome"/>
    <property type="evidence" value="ECO:0007669"/>
    <property type="project" value="InterPro"/>
</dbReference>
<reference evidence="5" key="1">
    <citation type="submission" date="2015-09" db="EMBL/GenBank/DDBJ databases">
        <authorList>
            <consortium name="Pathogen Informatics"/>
        </authorList>
    </citation>
    <scope>NUCLEOTIDE SEQUENCE [LARGE SCALE GENOMIC DNA]</scope>
    <source>
        <strain evidence="5">Lake Konstanz</strain>
    </source>
</reference>
<dbReference type="SUPFAM" id="SSF52161">
    <property type="entry name" value="Ribosomal protein L13"/>
    <property type="match status" value="1"/>
</dbReference>
<dbReference type="Gene3D" id="3.90.1180.10">
    <property type="entry name" value="Ribosomal protein L13"/>
    <property type="match status" value="1"/>
</dbReference>
<dbReference type="PANTHER" id="PTHR11545">
    <property type="entry name" value="RIBOSOMAL PROTEIN L13"/>
    <property type="match status" value="1"/>
</dbReference>
<proteinExistence type="inferred from homology"/>
<dbReference type="AlphaFoldDB" id="A0A0S4JPT2"/>
<name>A0A0S4JPT2_BODSA</name>
<dbReference type="InterPro" id="IPR036899">
    <property type="entry name" value="Ribosomal_uL13_sf"/>
</dbReference>
<gene>
    <name evidence="4" type="ORF">BSAL_31185</name>
</gene>